<feature type="transmembrane region" description="Helical" evidence="8">
    <location>
        <begin position="664"/>
        <end position="684"/>
    </location>
</feature>
<dbReference type="InterPro" id="IPR050186">
    <property type="entry name" value="TPT_transporter"/>
</dbReference>
<evidence type="ECO:0000256" key="7">
    <source>
        <dbReference type="ARBA" id="ARBA00023136"/>
    </source>
</evidence>
<dbReference type="EMBL" id="MSFL01000006">
    <property type="protein sequence ID" value="PWY87451.1"/>
    <property type="molecule type" value="Genomic_DNA"/>
</dbReference>
<gene>
    <name evidence="10" type="ORF">BO70DRAFT_332311</name>
</gene>
<feature type="transmembrane region" description="Helical" evidence="8">
    <location>
        <begin position="511"/>
        <end position="533"/>
    </location>
</feature>
<dbReference type="AlphaFoldDB" id="A0A317WP10"/>
<dbReference type="CDD" id="cd06532">
    <property type="entry name" value="Glyco_transf_25"/>
    <property type="match status" value="1"/>
</dbReference>
<evidence type="ECO:0000256" key="3">
    <source>
        <dbReference type="ARBA" id="ARBA00011182"/>
    </source>
</evidence>
<comment type="subunit">
    <text evidence="3 8">Homooligomer.</text>
</comment>
<comment type="similarity">
    <text evidence="2 8">Belongs to the TPT transporter family. SLC35D subfamily.</text>
</comment>
<dbReference type="Pfam" id="PF01755">
    <property type="entry name" value="Glyco_transf_25"/>
    <property type="match status" value="1"/>
</dbReference>
<dbReference type="PANTHER" id="PTHR11132">
    <property type="entry name" value="SOLUTE CARRIER FAMILY 35"/>
    <property type="match status" value="1"/>
</dbReference>
<organism evidence="10 11">
    <name type="scientific">Aspergillus heteromorphus CBS 117.55</name>
    <dbReference type="NCBI Taxonomy" id="1448321"/>
    <lineage>
        <taxon>Eukaryota</taxon>
        <taxon>Fungi</taxon>
        <taxon>Dikarya</taxon>
        <taxon>Ascomycota</taxon>
        <taxon>Pezizomycotina</taxon>
        <taxon>Eurotiomycetes</taxon>
        <taxon>Eurotiomycetidae</taxon>
        <taxon>Eurotiales</taxon>
        <taxon>Aspergillaceae</taxon>
        <taxon>Aspergillus</taxon>
        <taxon>Aspergillus subgen. Circumdati</taxon>
    </lineage>
</organism>
<keyword evidence="8" id="KW-0813">Transport</keyword>
<protein>
    <recommendedName>
        <fullName evidence="8">GDP-mannose transporter</fullName>
        <shortName evidence="8">GMT</shortName>
    </recommendedName>
</protein>
<sequence>MIRGRSRIPKIVVAALASYVLLTLLLSEKGGHYWNKDWVDIARTTLEDRALEHIQNQTLGFEHIYAIGLKERTDKRDFLTLAASMAGFQVDWLDGVRPDEFSEKALPNENGLKSSEIGCWRAHMNALSDIVENSYSTALILEDDADWDINIKKQLPEFARGVRALTGNTDSSRNAPYGTNWDILWVGGCASAASPNETQFYAIPNDPTAPSVEHRGTWGGPLDAWKRKFPENSTRFIYRAEMGCCTYGYAVTKRGAERILAALSVDRLVAAVDNSMSDMCGGKDGREQIECYAPFPNMIGTYKAAGRASKDSDIHGGSDEWHEAQAWNLMYSTRLNIHRLVAGQNKVYAQYDEGFPWSRRVVNREDFEYPRGILSLSSAIRSFPTVSSRHIITQLSTETGTGVQPGPQGPRTWTWAPTFRTRDHPFLASVSGTLSQHPETTRAIPIALTMVVAGPDPKEEVQEHTGLLNSLNCDSATPPPDDVKLELGYYTTDDEKRLSDAPEPQGGNIRLLIWMTINIVATVAIVFTNKSVLSNANFRNSQVSFAAYHFTITGFTLWLASRPFCGWFEPKHVSPYRILHLVAAMCIQVIFQNLALAYSSVIFHQLARLLLTPATALLNYTLYQSSIPKSAFLPLVLLCTGVGIVSYFDSLPSSHGNDTTSPEGIFFALSGVCASALYTVLVGRYHKKLEMSSMQLLLNQAPVSAAVLVCIVPWMETFPVVSTVPGSLWASILAFYIIDAAGPVTSTVIGQLKTCIIVGLGWMLSDHRIMHQSIAGIFLALTGMSL</sequence>
<evidence type="ECO:0000313" key="10">
    <source>
        <dbReference type="EMBL" id="PWY87451.1"/>
    </source>
</evidence>
<evidence type="ECO:0000256" key="8">
    <source>
        <dbReference type="RuleBase" id="RU367097"/>
    </source>
</evidence>
<keyword evidence="4 8" id="KW-0812">Transmembrane</keyword>
<proteinExistence type="inferred from homology"/>
<dbReference type="GO" id="GO:0005789">
    <property type="term" value="C:endoplasmic reticulum membrane"/>
    <property type="evidence" value="ECO:0007669"/>
    <property type="project" value="UniProtKB-SubCell"/>
</dbReference>
<feature type="transmembrane region" description="Helical" evidence="8">
    <location>
        <begin position="631"/>
        <end position="648"/>
    </location>
</feature>
<reference evidence="10 11" key="1">
    <citation type="submission" date="2016-12" db="EMBL/GenBank/DDBJ databases">
        <title>The genomes of Aspergillus section Nigri reveals drivers in fungal speciation.</title>
        <authorList>
            <consortium name="DOE Joint Genome Institute"/>
            <person name="Vesth T.C."/>
            <person name="Nybo J."/>
            <person name="Theobald S."/>
            <person name="Brandl J."/>
            <person name="Frisvad J.C."/>
            <person name="Nielsen K.F."/>
            <person name="Lyhne E.K."/>
            <person name="Kogle M.E."/>
            <person name="Kuo A."/>
            <person name="Riley R."/>
            <person name="Clum A."/>
            <person name="Nolan M."/>
            <person name="Lipzen A."/>
            <person name="Salamov A."/>
            <person name="Henrissat B."/>
            <person name="Wiebenga A."/>
            <person name="De Vries R.P."/>
            <person name="Grigoriev I.V."/>
            <person name="Mortensen U.H."/>
            <person name="Andersen M.R."/>
            <person name="Baker S.E."/>
        </authorList>
    </citation>
    <scope>NUCLEOTIDE SEQUENCE [LARGE SCALE GENOMIC DNA]</scope>
    <source>
        <strain evidence="10 11">CBS 117.55</strain>
    </source>
</reference>
<feature type="transmembrane region" description="Helical" evidence="8">
    <location>
        <begin position="581"/>
        <end position="603"/>
    </location>
</feature>
<evidence type="ECO:0000313" key="11">
    <source>
        <dbReference type="Proteomes" id="UP000247233"/>
    </source>
</evidence>
<dbReference type="InterPro" id="IPR002654">
    <property type="entry name" value="Glyco_trans_25"/>
</dbReference>
<feature type="transmembrane region" description="Helical" evidence="8">
    <location>
        <begin position="696"/>
        <end position="715"/>
    </location>
</feature>
<keyword evidence="11" id="KW-1185">Reference proteome</keyword>
<dbReference type="Proteomes" id="UP000247233">
    <property type="component" value="Unassembled WGS sequence"/>
</dbReference>
<keyword evidence="6 8" id="KW-1133">Transmembrane helix</keyword>
<dbReference type="GO" id="GO:0000139">
    <property type="term" value="C:Golgi membrane"/>
    <property type="evidence" value="ECO:0007669"/>
    <property type="project" value="UniProtKB-SubCell"/>
</dbReference>
<evidence type="ECO:0000256" key="2">
    <source>
        <dbReference type="ARBA" id="ARBA00010425"/>
    </source>
</evidence>
<evidence type="ECO:0000256" key="4">
    <source>
        <dbReference type="ARBA" id="ARBA00022692"/>
    </source>
</evidence>
<accession>A0A317WP10</accession>
<evidence type="ECO:0000256" key="6">
    <source>
        <dbReference type="ARBA" id="ARBA00022989"/>
    </source>
</evidence>
<dbReference type="OrthoDB" id="47375at2759"/>
<evidence type="ECO:0000256" key="5">
    <source>
        <dbReference type="ARBA" id="ARBA00022824"/>
    </source>
</evidence>
<name>A0A317WP10_9EURO</name>
<feature type="domain" description="Glycosyl transferase family 25" evidence="9">
    <location>
        <begin position="62"/>
        <end position="158"/>
    </location>
</feature>
<evidence type="ECO:0000256" key="1">
    <source>
        <dbReference type="ARBA" id="ARBA00003420"/>
    </source>
</evidence>
<feature type="transmembrane region" description="Helical" evidence="8">
    <location>
        <begin position="727"/>
        <end position="749"/>
    </location>
</feature>
<comment type="caution">
    <text evidence="10">The sequence shown here is derived from an EMBL/GenBank/DDBJ whole genome shotgun (WGS) entry which is preliminary data.</text>
</comment>
<keyword evidence="7 8" id="KW-0472">Membrane</keyword>
<dbReference type="GO" id="GO:0030659">
    <property type="term" value="C:cytoplasmic vesicle membrane"/>
    <property type="evidence" value="ECO:0007669"/>
    <property type="project" value="UniProtKB-SubCell"/>
</dbReference>
<keyword evidence="8" id="KW-0762">Sugar transport</keyword>
<comment type="subcellular location">
    <subcellularLocation>
        <location evidence="8">Golgi apparatus membrane</location>
        <topology evidence="8">Multi-pass membrane protein</topology>
    </subcellularLocation>
    <subcellularLocation>
        <location evidence="8">Cytoplasmic vesicle membrane</location>
        <topology evidence="8">Multi-pass membrane protein</topology>
    </subcellularLocation>
    <subcellularLocation>
        <location evidence="8">Endoplasmic reticulum membrane</location>
        <topology evidence="8">Multi-pass membrane protein</topology>
    </subcellularLocation>
</comment>
<keyword evidence="8" id="KW-0333">Golgi apparatus</keyword>
<feature type="transmembrane region" description="Helical" evidence="8">
    <location>
        <begin position="545"/>
        <end position="561"/>
    </location>
</feature>
<dbReference type="GeneID" id="37063152"/>
<keyword evidence="5 8" id="KW-0256">Endoplasmic reticulum</keyword>
<comment type="function">
    <text evidence="1 8">Involved in the import of GDP-mannose from the cytoplasm into the Golgi lumen.</text>
</comment>
<dbReference type="VEuPathDB" id="FungiDB:BO70DRAFT_332311"/>
<keyword evidence="8" id="KW-0968">Cytoplasmic vesicle</keyword>
<dbReference type="RefSeq" id="XP_025401334.1">
    <property type="nucleotide sequence ID" value="XM_025540915.1"/>
</dbReference>
<evidence type="ECO:0000259" key="9">
    <source>
        <dbReference type="Pfam" id="PF01755"/>
    </source>
</evidence>